<organism evidence="1 2">
    <name type="scientific">Effrenium voratum</name>
    <dbReference type="NCBI Taxonomy" id="2562239"/>
    <lineage>
        <taxon>Eukaryota</taxon>
        <taxon>Sar</taxon>
        <taxon>Alveolata</taxon>
        <taxon>Dinophyceae</taxon>
        <taxon>Suessiales</taxon>
        <taxon>Symbiodiniaceae</taxon>
        <taxon>Effrenium</taxon>
    </lineage>
</organism>
<accession>A0AA36JE12</accession>
<evidence type="ECO:0000313" key="1">
    <source>
        <dbReference type="EMBL" id="CAJ1404507.1"/>
    </source>
</evidence>
<sequence>MDSSHEMNFSELSDAVYKALPSKCWEGDKAYREWALDTAVKEKFQWSVEDYKKQGFARRYTFQLFVDRAKATWKLMQKVVETFQPELGEGTQIFDFGAGPGCATAGVASFLHHRNMSASVNASLFDPAEWAPAVEALTSSLSWMNADFRCRDNLQEMLTSFKERVQESDGRFIVILSHVLRDFEGRHLFLAGPEGSCARQACPRTHCGKI</sequence>
<proteinExistence type="predicted"/>
<dbReference type="AlphaFoldDB" id="A0AA36JE12"/>
<dbReference type="Proteomes" id="UP001178507">
    <property type="component" value="Unassembled WGS sequence"/>
</dbReference>
<keyword evidence="2" id="KW-1185">Reference proteome</keyword>
<protein>
    <submittedName>
        <fullName evidence="1">Uncharacterized protein</fullName>
    </submittedName>
</protein>
<dbReference type="EMBL" id="CAUJNA010003546">
    <property type="protein sequence ID" value="CAJ1404507.1"/>
    <property type="molecule type" value="Genomic_DNA"/>
</dbReference>
<evidence type="ECO:0000313" key="2">
    <source>
        <dbReference type="Proteomes" id="UP001178507"/>
    </source>
</evidence>
<reference evidence="1" key="1">
    <citation type="submission" date="2023-08" db="EMBL/GenBank/DDBJ databases">
        <authorList>
            <person name="Chen Y."/>
            <person name="Shah S."/>
            <person name="Dougan E. K."/>
            <person name="Thang M."/>
            <person name="Chan C."/>
        </authorList>
    </citation>
    <scope>NUCLEOTIDE SEQUENCE</scope>
</reference>
<comment type="caution">
    <text evidence="1">The sequence shown here is derived from an EMBL/GenBank/DDBJ whole genome shotgun (WGS) entry which is preliminary data.</text>
</comment>
<gene>
    <name evidence="1" type="ORF">EVOR1521_LOCUS26934</name>
</gene>
<name>A0AA36JE12_9DINO</name>